<dbReference type="Proteomes" id="UP000220157">
    <property type="component" value="Unassembled WGS sequence"/>
</dbReference>
<accession>A0A2A7A4B1</accession>
<comment type="caution">
    <text evidence="1">The sequence shown here is derived from an EMBL/GenBank/DDBJ whole genome shotgun (WGS) entry which is preliminary data.</text>
</comment>
<organism evidence="1 2">
    <name type="scientific">Faecalibacterium prausnitzii</name>
    <dbReference type="NCBI Taxonomy" id="853"/>
    <lineage>
        <taxon>Bacteria</taxon>
        <taxon>Bacillati</taxon>
        <taxon>Bacillota</taxon>
        <taxon>Clostridia</taxon>
        <taxon>Eubacteriales</taxon>
        <taxon>Oscillospiraceae</taxon>
        <taxon>Faecalibacterium</taxon>
    </lineage>
</organism>
<evidence type="ECO:0000313" key="2">
    <source>
        <dbReference type="Proteomes" id="UP000220157"/>
    </source>
</evidence>
<proteinExistence type="predicted"/>
<evidence type="ECO:0000313" key="1">
    <source>
        <dbReference type="EMBL" id="PDX74005.1"/>
    </source>
</evidence>
<protein>
    <submittedName>
        <fullName evidence="1">Uncharacterized protein</fullName>
    </submittedName>
</protein>
<sequence length="113" mass="12955">MASSFLHKVQKTGRINVRECTPGLDLLRHYGNETSGGALSARHLIRPVSNYVENGPPMNQKRAYQNLFLLSRQKNQKIGIRGSKFINCLFPTFIKPVKLIKVFLWIRKGELLF</sequence>
<name>A0A2A7A4B1_9FIRM</name>
<dbReference type="EMBL" id="NMTW01000081">
    <property type="protein sequence ID" value="PDX74005.1"/>
    <property type="molecule type" value="Genomic_DNA"/>
</dbReference>
<gene>
    <name evidence="1" type="ORF">CGS56_16295</name>
</gene>
<reference evidence="1 2" key="1">
    <citation type="journal article" date="2017" name="Front. Microbiol.">
        <title>New Insights into the Diversity of the Genus Faecalibacterium.</title>
        <authorList>
            <person name="Benevides L."/>
            <person name="Burman S."/>
            <person name="Martin R."/>
            <person name="Robert V."/>
            <person name="Thomas M."/>
            <person name="Miquel S."/>
            <person name="Chain F."/>
            <person name="Sokol H."/>
            <person name="Bermudez-Humaran L.G."/>
            <person name="Morrison M."/>
            <person name="Langella P."/>
            <person name="Azevedo V.A."/>
            <person name="Chatel J.M."/>
            <person name="Soares S."/>
        </authorList>
    </citation>
    <scope>NUCLEOTIDE SEQUENCE [LARGE SCALE GENOMIC DNA]</scope>
    <source>
        <strain evidence="1 2">CNCM I 4573</strain>
    </source>
</reference>
<dbReference type="AlphaFoldDB" id="A0A2A7A4B1"/>